<keyword evidence="3 4" id="KW-0443">Lipid metabolism</keyword>
<feature type="domain" description="Thioester reductase (TE)" evidence="6">
    <location>
        <begin position="409"/>
        <end position="488"/>
    </location>
</feature>
<evidence type="ECO:0000256" key="2">
    <source>
        <dbReference type="ARBA" id="ARBA00022516"/>
    </source>
</evidence>
<keyword evidence="4" id="KW-1133">Transmembrane helix</keyword>
<organism evidence="7 8">
    <name type="scientific">Turnera subulata</name>
    <dbReference type="NCBI Taxonomy" id="218843"/>
    <lineage>
        <taxon>Eukaryota</taxon>
        <taxon>Viridiplantae</taxon>
        <taxon>Streptophyta</taxon>
        <taxon>Embryophyta</taxon>
        <taxon>Tracheophyta</taxon>
        <taxon>Spermatophyta</taxon>
        <taxon>Magnoliopsida</taxon>
        <taxon>eudicotyledons</taxon>
        <taxon>Gunneridae</taxon>
        <taxon>Pentapetalae</taxon>
        <taxon>rosids</taxon>
        <taxon>fabids</taxon>
        <taxon>Malpighiales</taxon>
        <taxon>Passifloraceae</taxon>
        <taxon>Turnera</taxon>
    </lineage>
</organism>
<protein>
    <recommendedName>
        <fullName evidence="4">Fatty acyl-CoA reductase</fullName>
        <ecNumber evidence="4">1.2.1.84</ecNumber>
    </recommendedName>
</protein>
<dbReference type="GO" id="GO:0035336">
    <property type="term" value="P:long-chain fatty-acyl-CoA metabolic process"/>
    <property type="evidence" value="ECO:0007669"/>
    <property type="project" value="TreeGrafter"/>
</dbReference>
<sequence>FGDVIPFLENKNVLVTAGATGFLAKIFVEKILRVQPNIQKIYLLLRAADDKSASQRLQNEVIEKDLFRVLKEEWGSNFNSFITQKIVLVPGDISLGEDFGVKEPKLRQEMWSQLDVLVNLAATTNFDERYDVALGTNTMGAQHVEGLIPEAPYTFKDSLNGVSGLDINEEKLIVQKKLNELETEEATDESITEAMKDLGLKRLKFFFVNAKGVVDVIPADMVVNGMLVAMVAHANQPSLSIYHTGSSKRNPITYREFRDYKFTYFKRRPWIGKNGEPVKVGRRMKMLGSTSIFHTYMFFRYSLKLKALALTSSAFGKNSHSKYGDLKRKVNFMMRLMKLYKPYLFFGGIFDDQNTGKLQMAAQKNSEEEAHLFYFDPQAIDWEDYFLNAHFPGVIVGKELFRVLKENWSSDFNSFISEKIVLVPGDISLDENLGVKNPNLREEMWSQLDVIINLAATTNFDERYDIALGINTFGAKNVVCFAKKCARLEKAGLIPEAPYTFRDTLHGVSGLDIDEEKKVVQQKLNELKTGETTTAELITEAMKDLGIKRLSFFLADPNGVPDLIPADMVVNTMLVAMVAHANQRPSQTIYHIGSSKRNPMTYRNFGDYGFTYFTGKPWIGKDGKPVKVGWPRIMGSLTIFHIYVAFRYLLLLQALAFANLAFGNYFHGIYSDLKRKVNFMMRLLELYMPYLFFHGVFDDKNTEKLRRAAQKNSKDSHLFYFDPKTINWEDYFLNAHFPGVVKNIGK</sequence>
<proteinExistence type="inferred from homology"/>
<dbReference type="Gene3D" id="3.40.50.720">
    <property type="entry name" value="NAD(P)-binding Rossmann-like Domain"/>
    <property type="match status" value="4"/>
</dbReference>
<feature type="domain" description="Fatty acyl-CoA reductase C-terminal" evidence="5">
    <location>
        <begin position="313"/>
        <end position="394"/>
    </location>
</feature>
<keyword evidence="4" id="KW-0521">NADP</keyword>
<feature type="domain" description="Fatty acyl-CoA reductase C-terminal" evidence="5">
    <location>
        <begin position="651"/>
        <end position="744"/>
    </location>
</feature>
<reference evidence="7" key="1">
    <citation type="submission" date="2022-02" db="EMBL/GenBank/DDBJ databases">
        <authorList>
            <person name="Henning P.M."/>
            <person name="McCubbin A.G."/>
            <person name="Shore J.S."/>
        </authorList>
    </citation>
    <scope>NUCLEOTIDE SEQUENCE</scope>
    <source>
        <strain evidence="7">F60SS</strain>
        <tissue evidence="7">Leaves</tissue>
    </source>
</reference>
<dbReference type="Pfam" id="PF07993">
    <property type="entry name" value="NAD_binding_4"/>
    <property type="match status" value="2"/>
</dbReference>
<dbReference type="GO" id="GO:0102965">
    <property type="term" value="F:alcohol-forming long-chain fatty acyl-CoA reductase activity"/>
    <property type="evidence" value="ECO:0007669"/>
    <property type="project" value="UniProtKB-EC"/>
</dbReference>
<evidence type="ECO:0000256" key="1">
    <source>
        <dbReference type="ARBA" id="ARBA00005928"/>
    </source>
</evidence>
<gene>
    <name evidence="7" type="ORF">Tsubulata_040564</name>
</gene>
<keyword evidence="4" id="KW-0560">Oxidoreductase</keyword>
<feature type="domain" description="Thioester reductase (TE)" evidence="6">
    <location>
        <begin position="18"/>
        <end position="147"/>
    </location>
</feature>
<dbReference type="SUPFAM" id="SSF51735">
    <property type="entry name" value="NAD(P)-binding Rossmann-fold domains"/>
    <property type="match status" value="2"/>
</dbReference>
<dbReference type="InterPro" id="IPR026055">
    <property type="entry name" value="FAR"/>
</dbReference>
<keyword evidence="4" id="KW-0812">Transmembrane</keyword>
<comment type="catalytic activity">
    <reaction evidence="4">
        <text>a long-chain fatty acyl-CoA + 2 NADPH + 2 H(+) = a long-chain primary fatty alcohol + 2 NADP(+) + CoA</text>
        <dbReference type="Rhea" id="RHEA:52716"/>
        <dbReference type="ChEBI" id="CHEBI:15378"/>
        <dbReference type="ChEBI" id="CHEBI:57287"/>
        <dbReference type="ChEBI" id="CHEBI:57783"/>
        <dbReference type="ChEBI" id="CHEBI:58349"/>
        <dbReference type="ChEBI" id="CHEBI:77396"/>
        <dbReference type="ChEBI" id="CHEBI:83139"/>
        <dbReference type="EC" id="1.2.1.84"/>
    </reaction>
</comment>
<dbReference type="InterPro" id="IPR033640">
    <property type="entry name" value="FAR_C"/>
</dbReference>
<comment type="caution">
    <text evidence="7">The sequence shown here is derived from an EMBL/GenBank/DDBJ whole genome shotgun (WGS) entry which is preliminary data.</text>
</comment>
<dbReference type="OrthoDB" id="429813at2759"/>
<evidence type="ECO:0000256" key="3">
    <source>
        <dbReference type="ARBA" id="ARBA00023098"/>
    </source>
</evidence>
<reference evidence="7" key="2">
    <citation type="journal article" date="2023" name="Plants (Basel)">
        <title>Annotation of the Turnera subulata (Passifloraceae) Draft Genome Reveals the S-Locus Evolved after the Divergence of Turneroideae from Passifloroideae in a Stepwise Manner.</title>
        <authorList>
            <person name="Henning P.M."/>
            <person name="Roalson E.H."/>
            <person name="Mir W."/>
            <person name="McCubbin A.G."/>
            <person name="Shore J.S."/>
        </authorList>
    </citation>
    <scope>NUCLEOTIDE SEQUENCE</scope>
    <source>
        <strain evidence="7">F60SS</strain>
    </source>
</reference>
<dbReference type="InterPro" id="IPR013120">
    <property type="entry name" value="FAR_NAD-bd"/>
</dbReference>
<dbReference type="AlphaFoldDB" id="A0A9Q0F318"/>
<comment type="function">
    <text evidence="4">Catalyzes the reduction of fatty acyl-CoA to fatty alcohols.</text>
</comment>
<keyword evidence="4" id="KW-0472">Membrane</keyword>
<keyword evidence="8" id="KW-1185">Reference proteome</keyword>
<keyword evidence="2 4" id="KW-0444">Lipid biosynthesis</keyword>
<dbReference type="PANTHER" id="PTHR11011:SF99">
    <property type="entry name" value="FATTY ACYL-COA REDUCTASE 3"/>
    <property type="match status" value="1"/>
</dbReference>
<name>A0A9Q0F318_9ROSI</name>
<feature type="transmembrane region" description="Helical" evidence="4">
    <location>
        <begin position="645"/>
        <end position="667"/>
    </location>
</feature>
<evidence type="ECO:0000256" key="4">
    <source>
        <dbReference type="RuleBase" id="RU363097"/>
    </source>
</evidence>
<dbReference type="Pfam" id="PF03015">
    <property type="entry name" value="Sterile"/>
    <property type="match status" value="2"/>
</dbReference>
<dbReference type="InterPro" id="IPR036291">
    <property type="entry name" value="NAD(P)-bd_dom_sf"/>
</dbReference>
<evidence type="ECO:0000313" key="8">
    <source>
        <dbReference type="Proteomes" id="UP001141552"/>
    </source>
</evidence>
<dbReference type="GO" id="GO:0080019">
    <property type="term" value="F:alcohol-forming very long-chain fatty acyl-CoA reductase activity"/>
    <property type="evidence" value="ECO:0007669"/>
    <property type="project" value="InterPro"/>
</dbReference>
<dbReference type="Proteomes" id="UP001141552">
    <property type="component" value="Unassembled WGS sequence"/>
</dbReference>
<dbReference type="PANTHER" id="PTHR11011">
    <property type="entry name" value="MALE STERILITY PROTEIN 2-RELATED"/>
    <property type="match status" value="1"/>
</dbReference>
<dbReference type="EC" id="1.2.1.84" evidence="4"/>
<feature type="non-terminal residue" evidence="7">
    <location>
        <position position="1"/>
    </location>
</feature>
<comment type="similarity">
    <text evidence="1 4">Belongs to the fatty acyl-CoA reductase family.</text>
</comment>
<dbReference type="CDD" id="cd09071">
    <property type="entry name" value="FAR_C"/>
    <property type="match status" value="2"/>
</dbReference>
<evidence type="ECO:0000259" key="5">
    <source>
        <dbReference type="Pfam" id="PF03015"/>
    </source>
</evidence>
<evidence type="ECO:0000313" key="7">
    <source>
        <dbReference type="EMBL" id="KAJ4823737.1"/>
    </source>
</evidence>
<accession>A0A9Q0F318</accession>
<dbReference type="GO" id="GO:0010345">
    <property type="term" value="P:suberin biosynthetic process"/>
    <property type="evidence" value="ECO:0007669"/>
    <property type="project" value="TreeGrafter"/>
</dbReference>
<dbReference type="EMBL" id="JAKUCV010007369">
    <property type="protein sequence ID" value="KAJ4823737.1"/>
    <property type="molecule type" value="Genomic_DNA"/>
</dbReference>
<evidence type="ECO:0000259" key="6">
    <source>
        <dbReference type="Pfam" id="PF07993"/>
    </source>
</evidence>